<protein>
    <submittedName>
        <fullName evidence="1">Uncharacterized protein</fullName>
    </submittedName>
</protein>
<dbReference type="Proteomes" id="UP000436483">
    <property type="component" value="Unassembled WGS sequence"/>
</dbReference>
<accession>A0A7X3SR47</accession>
<dbReference type="OrthoDB" id="8020488at2"/>
<reference evidence="1 2" key="2">
    <citation type="submission" date="2020-01" db="EMBL/GenBank/DDBJ databases">
        <title>Microvirga sp. nov., an arsenate reduction bacterium isolated from Tibet hotspring sediments.</title>
        <authorList>
            <person name="Xian W.-D."/>
            <person name="Li W.-J."/>
        </authorList>
    </citation>
    <scope>NUCLEOTIDE SEQUENCE [LARGE SCALE GENOMIC DNA]</scope>
    <source>
        <strain evidence="1 2">KCTC 23863</strain>
    </source>
</reference>
<dbReference type="RefSeq" id="WP_160887408.1">
    <property type="nucleotide sequence ID" value="NZ_WURB01000023.1"/>
</dbReference>
<evidence type="ECO:0000313" key="2">
    <source>
        <dbReference type="Proteomes" id="UP000436483"/>
    </source>
</evidence>
<comment type="caution">
    <text evidence="1">The sequence shown here is derived from an EMBL/GenBank/DDBJ whole genome shotgun (WGS) entry which is preliminary data.</text>
</comment>
<dbReference type="AlphaFoldDB" id="A0A7X3SR47"/>
<sequence>MNPQNATYRGTARHRAEDDLFHYDRSRAPKLVDCETGLSGAKASVRHWVVSMRPRWLANQAQPLIRPRCEG</sequence>
<gene>
    <name evidence="1" type="ORF">GR328_21320</name>
</gene>
<reference evidence="1 2" key="1">
    <citation type="submission" date="2019-12" db="EMBL/GenBank/DDBJ databases">
        <authorList>
            <person name="Yuan C.-G."/>
        </authorList>
    </citation>
    <scope>NUCLEOTIDE SEQUENCE [LARGE SCALE GENOMIC DNA]</scope>
    <source>
        <strain evidence="1 2">KCTC 23863</strain>
    </source>
</reference>
<keyword evidence="2" id="KW-1185">Reference proteome</keyword>
<evidence type="ECO:0000313" key="1">
    <source>
        <dbReference type="EMBL" id="MXQ13953.1"/>
    </source>
</evidence>
<organism evidence="1 2">
    <name type="scientific">Microvirga makkahensis</name>
    <dbReference type="NCBI Taxonomy" id="1128670"/>
    <lineage>
        <taxon>Bacteria</taxon>
        <taxon>Pseudomonadati</taxon>
        <taxon>Pseudomonadota</taxon>
        <taxon>Alphaproteobacteria</taxon>
        <taxon>Hyphomicrobiales</taxon>
        <taxon>Methylobacteriaceae</taxon>
        <taxon>Microvirga</taxon>
    </lineage>
</organism>
<proteinExistence type="predicted"/>
<dbReference type="EMBL" id="WURB01000023">
    <property type="protein sequence ID" value="MXQ13953.1"/>
    <property type="molecule type" value="Genomic_DNA"/>
</dbReference>
<name>A0A7X3SR47_9HYPH</name>